<feature type="region of interest" description="Disordered" evidence="8">
    <location>
        <begin position="414"/>
        <end position="473"/>
    </location>
</feature>
<keyword evidence="6" id="KW-0472">Membrane</keyword>
<dbReference type="InterPro" id="IPR051906">
    <property type="entry name" value="TolC-like"/>
</dbReference>
<dbReference type="Pfam" id="PF02321">
    <property type="entry name" value="OEP"/>
    <property type="match status" value="2"/>
</dbReference>
<evidence type="ECO:0000313" key="10">
    <source>
        <dbReference type="Proteomes" id="UP000254572"/>
    </source>
</evidence>
<dbReference type="AlphaFoldDB" id="A0A381EB26"/>
<evidence type="ECO:0000256" key="1">
    <source>
        <dbReference type="ARBA" id="ARBA00004442"/>
    </source>
</evidence>
<dbReference type="Proteomes" id="UP000254572">
    <property type="component" value="Unassembled WGS sequence"/>
</dbReference>
<keyword evidence="3" id="KW-0813">Transport</keyword>
<keyword evidence="7" id="KW-0998">Cell outer membrane</keyword>
<dbReference type="OrthoDB" id="8600604at2"/>
<dbReference type="GO" id="GO:0009279">
    <property type="term" value="C:cell outer membrane"/>
    <property type="evidence" value="ECO:0007669"/>
    <property type="project" value="UniProtKB-SubCell"/>
</dbReference>
<evidence type="ECO:0000256" key="5">
    <source>
        <dbReference type="ARBA" id="ARBA00022692"/>
    </source>
</evidence>
<gene>
    <name evidence="9" type="primary">bepC</name>
    <name evidence="9" type="ORF">NCTC13294_01751</name>
</gene>
<dbReference type="InterPro" id="IPR003423">
    <property type="entry name" value="OMP_efflux"/>
</dbReference>
<comment type="similarity">
    <text evidence="2">Belongs to the outer membrane factor (OMF) (TC 1.B.17) family.</text>
</comment>
<dbReference type="EMBL" id="UFUW01000001">
    <property type="protein sequence ID" value="SUX24214.1"/>
    <property type="molecule type" value="Genomic_DNA"/>
</dbReference>
<dbReference type="GO" id="GO:0015562">
    <property type="term" value="F:efflux transmembrane transporter activity"/>
    <property type="evidence" value="ECO:0007669"/>
    <property type="project" value="InterPro"/>
</dbReference>
<keyword evidence="4" id="KW-1134">Transmembrane beta strand</keyword>
<feature type="compositionally biased region" description="Acidic residues" evidence="8">
    <location>
        <begin position="460"/>
        <end position="469"/>
    </location>
</feature>
<evidence type="ECO:0000256" key="2">
    <source>
        <dbReference type="ARBA" id="ARBA00007613"/>
    </source>
</evidence>
<feature type="compositionally biased region" description="Basic and acidic residues" evidence="8">
    <location>
        <begin position="423"/>
        <end position="438"/>
    </location>
</feature>
<evidence type="ECO:0000256" key="4">
    <source>
        <dbReference type="ARBA" id="ARBA00022452"/>
    </source>
</evidence>
<accession>A0A381EB26</accession>
<name>A0A381EB26_9GAMM</name>
<protein>
    <submittedName>
        <fullName evidence="9">Outer membrane efflux protein BepC</fullName>
    </submittedName>
</protein>
<evidence type="ECO:0000256" key="8">
    <source>
        <dbReference type="SAM" id="MobiDB-lite"/>
    </source>
</evidence>
<dbReference type="SUPFAM" id="SSF56954">
    <property type="entry name" value="Outer membrane efflux proteins (OEP)"/>
    <property type="match status" value="1"/>
</dbReference>
<organism evidence="9 10">
    <name type="scientific">Cardiobacterium valvarum</name>
    <dbReference type="NCBI Taxonomy" id="194702"/>
    <lineage>
        <taxon>Bacteria</taxon>
        <taxon>Pseudomonadati</taxon>
        <taxon>Pseudomonadota</taxon>
        <taxon>Gammaproteobacteria</taxon>
        <taxon>Cardiobacteriales</taxon>
        <taxon>Cardiobacteriaceae</taxon>
        <taxon>Cardiobacterium</taxon>
    </lineage>
</organism>
<dbReference type="GO" id="GO:0015288">
    <property type="term" value="F:porin activity"/>
    <property type="evidence" value="ECO:0007669"/>
    <property type="project" value="TreeGrafter"/>
</dbReference>
<reference evidence="9 10" key="1">
    <citation type="submission" date="2018-06" db="EMBL/GenBank/DDBJ databases">
        <authorList>
            <consortium name="Pathogen Informatics"/>
            <person name="Doyle S."/>
        </authorList>
    </citation>
    <scope>NUCLEOTIDE SEQUENCE [LARGE SCALE GENOMIC DNA]</scope>
    <source>
        <strain evidence="9 10">NCTC13294</strain>
    </source>
</reference>
<evidence type="ECO:0000313" key="9">
    <source>
        <dbReference type="EMBL" id="SUX24214.1"/>
    </source>
</evidence>
<dbReference type="PROSITE" id="PS51257">
    <property type="entry name" value="PROKAR_LIPOPROTEIN"/>
    <property type="match status" value="1"/>
</dbReference>
<proteinExistence type="inferred from homology"/>
<dbReference type="PANTHER" id="PTHR30026:SF22">
    <property type="entry name" value="OUTER MEMBRANE EFFLUX PROTEIN"/>
    <property type="match status" value="1"/>
</dbReference>
<evidence type="ECO:0000256" key="6">
    <source>
        <dbReference type="ARBA" id="ARBA00023136"/>
    </source>
</evidence>
<dbReference type="GO" id="GO:1990281">
    <property type="term" value="C:efflux pump complex"/>
    <property type="evidence" value="ECO:0007669"/>
    <property type="project" value="TreeGrafter"/>
</dbReference>
<dbReference type="Gene3D" id="1.20.1600.10">
    <property type="entry name" value="Outer membrane efflux proteins (OEP)"/>
    <property type="match status" value="1"/>
</dbReference>
<keyword evidence="5" id="KW-0812">Transmembrane</keyword>
<comment type="subcellular location">
    <subcellularLocation>
        <location evidence="1">Cell outer membrane</location>
    </subcellularLocation>
</comment>
<sequence>MKRLIRIATVTAFVAVACSFWASGRNLPQILRAAVTKDPQIVEAQANQRVAQSTLEQTEAELWPKVRAGVNQPVLKSGGKYKFTPGVEAEWRLYDFGATRAGIERDRVKTQYYKHKTSETAEELAFQIASDYLEALQARESLRVAKENLARHEHIVKQLRIILEYDSGRRSEFTQAEARQIQVQETIISYERSLGLALRRLARYVDPPVTESELADPFAEMPITDILNKYKVSEEDALAHPSYRAQARELESIQAALKAAERSRYPAVGLKGEANTNNSSVYLTMSVDVFNKATTPTIELQRHQAQAAQAKLDQIHDSLVQRAEVAALQMREDQSRIEISESQARALEQVVVDYEDQFKIATRTLLDVVNAYSELASVKQLRVQAQYDLMKAKLDYLSATGNLAQWAKIPDVSKAGEAEVDQENDKDKKKGGKDKAEQSLKLTSLDGEADDAATPLDLESYNDDADEGEPYTGPEQVFVHVSDSGELIMETGNLDIRTKAKPQPAARTPGKVVANNKPAPKKKAKSTTLAADGKKADKKSKTTTNPRRRR</sequence>
<evidence type="ECO:0000256" key="7">
    <source>
        <dbReference type="ARBA" id="ARBA00023237"/>
    </source>
</evidence>
<dbReference type="RefSeq" id="WP_115611974.1">
    <property type="nucleotide sequence ID" value="NZ_JBHLZC010000002.1"/>
</dbReference>
<evidence type="ECO:0000256" key="3">
    <source>
        <dbReference type="ARBA" id="ARBA00022448"/>
    </source>
</evidence>
<dbReference type="PANTHER" id="PTHR30026">
    <property type="entry name" value="OUTER MEMBRANE PROTEIN TOLC"/>
    <property type="match status" value="1"/>
</dbReference>
<feature type="region of interest" description="Disordered" evidence="8">
    <location>
        <begin position="492"/>
        <end position="550"/>
    </location>
</feature>
<keyword evidence="10" id="KW-1185">Reference proteome</keyword>